<proteinExistence type="predicted"/>
<protein>
    <submittedName>
        <fullName evidence="2">Uncharacterized protein</fullName>
    </submittedName>
</protein>
<sequence>MNKIDRAAELNKHITELTKELNDLKADIKSAGEGSSDGERYVALVKERVTQRLNQEKATEIAKKIGAKWLLKTVIDEEKLEDSLASGEISAEEFSGCVDVSRTYSVSFREKNK</sequence>
<keyword evidence="1" id="KW-0175">Coiled coil</keyword>
<feature type="coiled-coil region" evidence="1">
    <location>
        <begin position="7"/>
        <end position="34"/>
    </location>
</feature>
<name>A0A8S5T3G9_9CAUD</name>
<organism evidence="2">
    <name type="scientific">Myoviridae sp. ctqfO1</name>
    <dbReference type="NCBI Taxonomy" id="2827710"/>
    <lineage>
        <taxon>Viruses</taxon>
        <taxon>Duplodnaviria</taxon>
        <taxon>Heunggongvirae</taxon>
        <taxon>Uroviricota</taxon>
        <taxon>Caudoviricetes</taxon>
    </lineage>
</organism>
<accession>A0A8S5T3G9</accession>
<reference evidence="2" key="1">
    <citation type="journal article" date="2021" name="Proc. Natl. Acad. Sci. U.S.A.">
        <title>A Catalog of Tens of Thousands of Viruses from Human Metagenomes Reveals Hidden Associations with Chronic Diseases.</title>
        <authorList>
            <person name="Tisza M.J."/>
            <person name="Buck C.B."/>
        </authorList>
    </citation>
    <scope>NUCLEOTIDE SEQUENCE</scope>
    <source>
        <strain evidence="2">CtqfO1</strain>
    </source>
</reference>
<evidence type="ECO:0000256" key="1">
    <source>
        <dbReference type="SAM" id="Coils"/>
    </source>
</evidence>
<evidence type="ECO:0000313" key="2">
    <source>
        <dbReference type="EMBL" id="DAF57511.1"/>
    </source>
</evidence>
<dbReference type="EMBL" id="BK032734">
    <property type="protein sequence ID" value="DAF57511.1"/>
    <property type="molecule type" value="Genomic_DNA"/>
</dbReference>